<feature type="binding site" evidence="13">
    <location>
        <position position="357"/>
    </location>
    <ligand>
        <name>Zn(2+)</name>
        <dbReference type="ChEBI" id="CHEBI:29105"/>
        <note>catalytic</note>
    </ligand>
</feature>
<feature type="transmembrane region" description="Helical" evidence="17">
    <location>
        <begin position="432"/>
        <end position="456"/>
    </location>
</feature>
<feature type="binding site" evidence="13">
    <location>
        <position position="76"/>
    </location>
    <ligand>
        <name>Ca(2+)</name>
        <dbReference type="ChEBI" id="CHEBI:29108"/>
        <note>structural</note>
    </ligand>
</feature>
<dbReference type="FunFam" id="2.120.10.30:FF:000054">
    <property type="entry name" value="Peptidyl-alpha-hydroxyglycine alpha-amidating lyase 1"/>
    <property type="match status" value="1"/>
</dbReference>
<accession>A0A182X3E7</accession>
<feature type="binding site" evidence="13">
    <location>
        <position position="141"/>
    </location>
    <ligand>
        <name>Zn(2+)</name>
        <dbReference type="ChEBI" id="CHEBI:29105"/>
        <note>catalytic</note>
    </ligand>
</feature>
<feature type="compositionally biased region" description="Basic and acidic residues" evidence="16">
    <location>
        <begin position="466"/>
        <end position="476"/>
    </location>
</feature>
<evidence type="ECO:0000256" key="6">
    <source>
        <dbReference type="ARBA" id="ARBA00023157"/>
    </source>
</evidence>
<dbReference type="GO" id="GO:0046872">
    <property type="term" value="F:metal ion binding"/>
    <property type="evidence" value="ECO:0007669"/>
    <property type="project" value="UniProtKB-KW"/>
</dbReference>
<dbReference type="GO" id="GO:0016020">
    <property type="term" value="C:membrane"/>
    <property type="evidence" value="ECO:0007669"/>
    <property type="project" value="InterPro"/>
</dbReference>
<dbReference type="EnsemblMetazoa" id="AQUA004323-RA">
    <property type="protein sequence ID" value="AQUA004323-PA"/>
    <property type="gene ID" value="AQUA004323"/>
</dbReference>
<dbReference type="InterPro" id="IPR001258">
    <property type="entry name" value="NHL_repeat"/>
</dbReference>
<feature type="repeat" description="NHL" evidence="15">
    <location>
        <begin position="126"/>
        <end position="167"/>
    </location>
</feature>
<dbReference type="Pfam" id="PF01436">
    <property type="entry name" value="NHL"/>
    <property type="match status" value="2"/>
</dbReference>
<comment type="catalytic activity">
    <reaction evidence="9">
        <text>a [peptide]-C-terminal (2S)-2-hydroxyglycine = a [peptide]-C-terminal amide + glyoxylate</text>
        <dbReference type="Rhea" id="RHEA:20924"/>
        <dbReference type="Rhea" id="RHEA-COMP:13485"/>
        <dbReference type="Rhea" id="RHEA-COMP:15321"/>
        <dbReference type="ChEBI" id="CHEBI:36655"/>
        <dbReference type="ChEBI" id="CHEBI:137001"/>
        <dbReference type="ChEBI" id="CHEBI:142768"/>
        <dbReference type="EC" id="4.3.2.5"/>
    </reaction>
    <physiologicalReaction direction="left-to-right" evidence="9">
        <dbReference type="Rhea" id="RHEA:20925"/>
    </physiologicalReaction>
</comment>
<comment type="similarity">
    <text evidence="11">Belongs to the peptidyl-alpha-hydroxyglycine alpha-amidating lyase family.</text>
</comment>
<dbReference type="Proteomes" id="UP000076407">
    <property type="component" value="Unassembled WGS sequence"/>
</dbReference>
<evidence type="ECO:0000256" key="7">
    <source>
        <dbReference type="ARBA" id="ARBA00023180"/>
    </source>
</evidence>
<dbReference type="SUPFAM" id="SSF101898">
    <property type="entry name" value="NHL repeat"/>
    <property type="match status" value="1"/>
</dbReference>
<dbReference type="AlphaFoldDB" id="A0A182X3E7"/>
<dbReference type="InterPro" id="IPR011042">
    <property type="entry name" value="6-blade_b-propeller_TolB-like"/>
</dbReference>
<dbReference type="Gene3D" id="2.120.10.30">
    <property type="entry name" value="TolB, C-terminal domain"/>
    <property type="match status" value="1"/>
</dbReference>
<feature type="region of interest" description="Disordered" evidence="16">
    <location>
        <begin position="389"/>
        <end position="419"/>
    </location>
</feature>
<evidence type="ECO:0000313" key="18">
    <source>
        <dbReference type="EnsemblMetazoa" id="AQUA004323-PA"/>
    </source>
</evidence>
<dbReference type="PANTHER" id="PTHR10680:SF36">
    <property type="entry name" value="PEPTIDYL-ALPHA-HYDROXYGLYCINE ALPHA-AMIDATING LYASE 1"/>
    <property type="match status" value="1"/>
</dbReference>
<keyword evidence="19" id="KW-1185">Reference proteome</keyword>
<keyword evidence="3" id="KW-0732">Signal</keyword>
<dbReference type="EC" id="4.3.2.5" evidence="1"/>
<keyword evidence="13" id="KW-0106">Calcium</keyword>
<evidence type="ECO:0000256" key="15">
    <source>
        <dbReference type="PROSITE-ProRule" id="PRU00504"/>
    </source>
</evidence>
<evidence type="ECO:0000256" key="16">
    <source>
        <dbReference type="SAM" id="MobiDB-lite"/>
    </source>
</evidence>
<keyword evidence="17" id="KW-0472">Membrane</keyword>
<dbReference type="VEuPathDB" id="VectorBase:AQUA004323"/>
<reference evidence="18" key="1">
    <citation type="submission" date="2020-05" db="UniProtKB">
        <authorList>
            <consortium name="EnsemblMetazoa"/>
        </authorList>
    </citation>
    <scope>IDENTIFICATION</scope>
    <source>
        <strain evidence="18">SANGQUA</strain>
    </source>
</reference>
<evidence type="ECO:0000313" key="19">
    <source>
        <dbReference type="Proteomes" id="UP000076407"/>
    </source>
</evidence>
<dbReference type="STRING" id="34691.A0A182X3E7"/>
<keyword evidence="5 13" id="KW-0862">Zinc</keyword>
<evidence type="ECO:0000256" key="2">
    <source>
        <dbReference type="ARBA" id="ARBA00022723"/>
    </source>
</evidence>
<evidence type="ECO:0000256" key="8">
    <source>
        <dbReference type="ARBA" id="ARBA00023239"/>
    </source>
</evidence>
<dbReference type="PRINTS" id="PR00790">
    <property type="entry name" value="PAMONOXGNASE"/>
</dbReference>
<comment type="function">
    <text evidence="10">Peptidyl-alpha-hydroxylglycine alpha-amidating lyase that catalyzes an essential reaction in C-terminal alpha-amidation of peptides. Mediates the dismutation of the unstable peptidyl(2-hydroxyglycine) intermediate to glyoxylate and the corresponding desglycine peptide amide. C-terminal amidation of peptides such as neuropeptides is essential for full biological activity.</text>
</comment>
<feature type="binding site" evidence="13">
    <location>
        <position position="256"/>
    </location>
    <ligand>
        <name>Zn(2+)</name>
        <dbReference type="ChEBI" id="CHEBI:29105"/>
        <note>catalytic</note>
    </ligand>
</feature>
<sequence length="570" mass="62593">MYTKQNKIFSHLHQMVPFLGGLLIVSVHFICTVEARPQTVSSNGNNTSNARFGAHEYAYVSSWPIVDRKLGSVSAVALDGDGNVVIFHRGSHVWQLSSFDTENRYQEATGGPIAQPTVLKFNRNTGELLQQWGENLFYMPHGLTVDHEQNYWLTDVALHQVFKFDLNHSTTEPVLTLGTRFEPGNDAYHYCKPTAVAVLKSGEFFVADGYCNGRIVKYSAEGIPLLSWGRNSFVLTRSFTLPSGQPVPASFFAIPHALALVPDRDLLCVADREQGRVQCFHTRNGTFHSQYSSPEIGSRLFSVKYISSDGGLLYTINGPQFVLNPVPVGGHIIEMASGNVIGRFQPNNPKHAFSNPHELAVTDDGSEVYVAELDPQMVHKFRLISPARPTGSTTTTVKPATSVTRNEGENTPENGRYAGAPGVNSALTAGSIGIFSIVSTLIVTSLLVILMARVICFRTGQGSSSRVDERAKEDAAKNSPAKQAKPQQQQHPQGNSSKTSVTRSWLLHIAVAAAVRICVLISKRLIRWVVCRRPPQAEKGRAKDPCVSATQHHSVVKGFAKCCWPQKFRV</sequence>
<proteinExistence type="inferred from homology"/>
<dbReference type="CDD" id="cd14958">
    <property type="entry name" value="NHL_PAL_like"/>
    <property type="match status" value="1"/>
</dbReference>
<feature type="binding site" evidence="13">
    <location>
        <position position="143"/>
    </location>
    <ligand>
        <name>Ca(2+)</name>
        <dbReference type="ChEBI" id="CHEBI:29108"/>
        <note>structural</note>
    </ligand>
</feature>
<evidence type="ECO:0000256" key="11">
    <source>
        <dbReference type="ARBA" id="ARBA00061296"/>
    </source>
</evidence>
<evidence type="ECO:0000256" key="9">
    <source>
        <dbReference type="ARBA" id="ARBA00050393"/>
    </source>
</evidence>
<feature type="binding site" evidence="12">
    <location>
        <position position="210"/>
    </location>
    <ligand>
        <name>a protein</name>
        <dbReference type="ChEBI" id="CHEBI:16541"/>
    </ligand>
    <ligandPart>
        <name>C-terminal Xaa-(2S)-2-hydroxyglycine residue</name>
        <dbReference type="ChEBI" id="CHEBI:142768"/>
    </ligandPart>
</feature>
<feature type="binding site" evidence="12">
    <location>
        <position position="89"/>
    </location>
    <ligand>
        <name>a protein</name>
        <dbReference type="ChEBI" id="CHEBI:16541"/>
    </ligand>
    <ligandPart>
        <name>C-terminal Xaa-(2S)-2-hydroxyglycine residue</name>
        <dbReference type="ChEBI" id="CHEBI:142768"/>
    </ligandPart>
</feature>
<keyword evidence="6 14" id="KW-1015">Disulfide bond</keyword>
<dbReference type="InterPro" id="IPR000720">
    <property type="entry name" value="PHM/PAL"/>
</dbReference>
<feature type="compositionally biased region" description="Low complexity" evidence="16">
    <location>
        <begin position="389"/>
        <end position="404"/>
    </location>
</feature>
<evidence type="ECO:0000256" key="14">
    <source>
        <dbReference type="PIRSR" id="PIRSR600720-3"/>
    </source>
</evidence>
<evidence type="ECO:0000256" key="10">
    <source>
        <dbReference type="ARBA" id="ARBA00057118"/>
    </source>
</evidence>
<feature type="region of interest" description="Disordered" evidence="16">
    <location>
        <begin position="466"/>
        <end position="498"/>
    </location>
</feature>
<evidence type="ECO:0000256" key="12">
    <source>
        <dbReference type="PIRSR" id="PIRSR600720-1"/>
    </source>
</evidence>
<protein>
    <recommendedName>
        <fullName evidence="1">peptidylamidoglycolate lyase</fullName>
        <ecNumber evidence="1">4.3.2.5</ecNumber>
    </recommendedName>
</protein>
<evidence type="ECO:0000256" key="5">
    <source>
        <dbReference type="ARBA" id="ARBA00022833"/>
    </source>
</evidence>
<dbReference type="GO" id="GO:0006518">
    <property type="term" value="P:peptide metabolic process"/>
    <property type="evidence" value="ECO:0007669"/>
    <property type="project" value="InterPro"/>
</dbReference>
<keyword evidence="17" id="KW-1133">Transmembrane helix</keyword>
<keyword evidence="4" id="KW-0677">Repeat</keyword>
<keyword evidence="8" id="KW-0456">Lyase</keyword>
<dbReference type="GO" id="GO:0004598">
    <property type="term" value="F:peptidylamidoglycolate lyase activity"/>
    <property type="evidence" value="ECO:0007669"/>
    <property type="project" value="UniProtKB-EC"/>
</dbReference>
<feature type="binding site" evidence="12">
    <location>
        <position position="272"/>
    </location>
    <ligand>
        <name>a protein</name>
        <dbReference type="ChEBI" id="CHEBI:16541"/>
    </ligand>
    <ligandPart>
        <name>C-terminal Xaa-(2S)-2-hydroxyglycine residue</name>
        <dbReference type="ChEBI" id="CHEBI:142768"/>
    </ligandPart>
</feature>
<keyword evidence="17" id="KW-0812">Transmembrane</keyword>
<evidence type="ECO:0000256" key="3">
    <source>
        <dbReference type="ARBA" id="ARBA00022729"/>
    </source>
</evidence>
<evidence type="ECO:0000256" key="13">
    <source>
        <dbReference type="PIRSR" id="PIRSR600720-2"/>
    </source>
</evidence>
<dbReference type="GO" id="GO:0005576">
    <property type="term" value="C:extracellular region"/>
    <property type="evidence" value="ECO:0007669"/>
    <property type="project" value="TreeGrafter"/>
</dbReference>
<feature type="disulfide bond" evidence="14">
    <location>
        <begin position="191"/>
        <end position="211"/>
    </location>
</feature>
<keyword evidence="2 13" id="KW-0479">Metal-binding</keyword>
<feature type="repeat" description="NHL" evidence="15">
    <location>
        <begin position="182"/>
        <end position="221"/>
    </location>
</feature>
<evidence type="ECO:0000256" key="1">
    <source>
        <dbReference type="ARBA" id="ARBA00012343"/>
    </source>
</evidence>
<feature type="compositionally biased region" description="Low complexity" evidence="16">
    <location>
        <begin position="477"/>
        <end position="498"/>
    </location>
</feature>
<dbReference type="PROSITE" id="PS51125">
    <property type="entry name" value="NHL"/>
    <property type="match status" value="2"/>
</dbReference>
<keyword evidence="7" id="KW-0325">Glycoprotein</keyword>
<dbReference type="PANTHER" id="PTHR10680">
    <property type="entry name" value="PEPTIDYL-GLYCINE ALPHA-AMIDATING MONOOXYGENASE"/>
    <property type="match status" value="1"/>
</dbReference>
<evidence type="ECO:0000256" key="4">
    <source>
        <dbReference type="ARBA" id="ARBA00022737"/>
    </source>
</evidence>
<organism evidence="18 19">
    <name type="scientific">Anopheles quadriannulatus</name>
    <name type="common">Mosquito</name>
    <dbReference type="NCBI Taxonomy" id="34691"/>
    <lineage>
        <taxon>Eukaryota</taxon>
        <taxon>Metazoa</taxon>
        <taxon>Ecdysozoa</taxon>
        <taxon>Arthropoda</taxon>
        <taxon>Hexapoda</taxon>
        <taxon>Insecta</taxon>
        <taxon>Pterygota</taxon>
        <taxon>Neoptera</taxon>
        <taxon>Endopterygota</taxon>
        <taxon>Diptera</taxon>
        <taxon>Nematocera</taxon>
        <taxon>Culicoidea</taxon>
        <taxon>Culicidae</taxon>
        <taxon>Anophelinae</taxon>
        <taxon>Anopheles</taxon>
    </lineage>
</organism>
<name>A0A182X3E7_ANOQN</name>
<feature type="disulfide bond" evidence="14">
    <location>
        <begin position="268"/>
        <end position="279"/>
    </location>
</feature>
<evidence type="ECO:0000256" key="17">
    <source>
        <dbReference type="SAM" id="Phobius"/>
    </source>
</evidence>
<comment type="cofactor">
    <cofactor evidence="13">
        <name>Zn(2+)</name>
        <dbReference type="ChEBI" id="CHEBI:29105"/>
    </cofactor>
    <text evidence="13">Binds one Zn(2+) ion per subunit.</text>
</comment>